<evidence type="ECO:0000313" key="2">
    <source>
        <dbReference type="EMBL" id="MBD2778505.1"/>
    </source>
</evidence>
<organism evidence="2 3">
    <name type="scientific">Iningainema tapete BLCC-T55</name>
    <dbReference type="NCBI Taxonomy" id="2748662"/>
    <lineage>
        <taxon>Bacteria</taxon>
        <taxon>Bacillati</taxon>
        <taxon>Cyanobacteriota</taxon>
        <taxon>Cyanophyceae</taxon>
        <taxon>Nostocales</taxon>
        <taxon>Scytonemataceae</taxon>
        <taxon>Iningainema tapete</taxon>
    </lineage>
</organism>
<comment type="caution">
    <text evidence="2">The sequence shown here is derived from an EMBL/GenBank/DDBJ whole genome shotgun (WGS) entry which is preliminary data.</text>
</comment>
<accession>A0A8J6XKC5</accession>
<dbReference type="Proteomes" id="UP000629098">
    <property type="component" value="Unassembled WGS sequence"/>
</dbReference>
<dbReference type="RefSeq" id="WP_190838273.1">
    <property type="nucleotide sequence ID" value="NZ_CAWPPI010000127.1"/>
</dbReference>
<keyword evidence="3" id="KW-1185">Reference proteome</keyword>
<dbReference type="Pfam" id="PF21826">
    <property type="entry name" value="DUF6887"/>
    <property type="match status" value="1"/>
</dbReference>
<dbReference type="InterPro" id="IPR054181">
    <property type="entry name" value="DUF6888"/>
</dbReference>
<dbReference type="Pfam" id="PF21828">
    <property type="entry name" value="DUF6888"/>
    <property type="match status" value="1"/>
</dbReference>
<reference evidence="2" key="1">
    <citation type="submission" date="2020-09" db="EMBL/GenBank/DDBJ databases">
        <title>Iningainema tapete sp. nov. (Scytonemataceae, Cyanobacteria) from greenhouses in central Florida (USA) produces two types of nodularin with biosynthetic potential for microcystin-LR and anabaenopeptins.</title>
        <authorList>
            <person name="Berthold D.E."/>
            <person name="Lefler F.W."/>
            <person name="Huang I.-S."/>
            <person name="Abdulla H."/>
            <person name="Zimba P.V."/>
            <person name="Laughinghouse H.D. IV."/>
        </authorList>
    </citation>
    <scope>NUCLEOTIDE SEQUENCE</scope>
    <source>
        <strain evidence="2">BLCCT55</strain>
    </source>
</reference>
<dbReference type="AlphaFoldDB" id="A0A8J6XKC5"/>
<feature type="domain" description="DUF6888" evidence="1">
    <location>
        <begin position="4"/>
        <end position="57"/>
    </location>
</feature>
<evidence type="ECO:0000313" key="3">
    <source>
        <dbReference type="Proteomes" id="UP000629098"/>
    </source>
</evidence>
<dbReference type="InterPro" id="IPR054053">
    <property type="entry name" value="DUF6887"/>
</dbReference>
<sequence>MQQQPNHRQLREFVSMSQWLTSSSFPLHLIRMDERTRDVFILAGDILEITIREDGQVYYDQTLHSDTSKAELRDYVLKHREDNEAFYKFSDRVRATAKPIDGDEFFQILASASKYQ</sequence>
<name>A0A8J6XKC5_9CYAN</name>
<gene>
    <name evidence="2" type="ORF">ICL16_42300</name>
</gene>
<dbReference type="EMBL" id="JACXAE010000127">
    <property type="protein sequence ID" value="MBD2778505.1"/>
    <property type="molecule type" value="Genomic_DNA"/>
</dbReference>
<proteinExistence type="predicted"/>
<protein>
    <recommendedName>
        <fullName evidence="1">DUF6888 domain-containing protein</fullName>
    </recommendedName>
</protein>
<evidence type="ECO:0000259" key="1">
    <source>
        <dbReference type="Pfam" id="PF21828"/>
    </source>
</evidence>